<name>A0A433X5A5_9HYPH</name>
<protein>
    <submittedName>
        <fullName evidence="1">Uncharacterized protein</fullName>
    </submittedName>
</protein>
<dbReference type="EMBL" id="RZNJ01000005">
    <property type="protein sequence ID" value="RUT29231.1"/>
    <property type="molecule type" value="Genomic_DNA"/>
</dbReference>
<dbReference type="Proteomes" id="UP000281547">
    <property type="component" value="Unassembled WGS sequence"/>
</dbReference>
<sequence length="69" mass="7954">MTFKYSVTLPVNGGNKLRRFRAWAEAHLPALNYSLPQQTPIKTETMTIRFLSVDDRQQLLEAFAKSSRL</sequence>
<accession>A0A433X5A5</accession>
<evidence type="ECO:0000313" key="1">
    <source>
        <dbReference type="EMBL" id="RUT29231.1"/>
    </source>
</evidence>
<gene>
    <name evidence="1" type="ORF">EMQ25_13950</name>
</gene>
<proteinExistence type="predicted"/>
<dbReference type="AlphaFoldDB" id="A0A433X5A5"/>
<organism evidence="1 2">
    <name type="scientific">Arsenicitalea aurantiaca</name>
    <dbReference type="NCBI Taxonomy" id="1783274"/>
    <lineage>
        <taxon>Bacteria</taxon>
        <taxon>Pseudomonadati</taxon>
        <taxon>Pseudomonadota</taxon>
        <taxon>Alphaproteobacteria</taxon>
        <taxon>Hyphomicrobiales</taxon>
        <taxon>Devosiaceae</taxon>
        <taxon>Arsenicitalea</taxon>
    </lineage>
</organism>
<comment type="caution">
    <text evidence="1">The sequence shown here is derived from an EMBL/GenBank/DDBJ whole genome shotgun (WGS) entry which is preliminary data.</text>
</comment>
<reference evidence="1 2" key="1">
    <citation type="journal article" date="2016" name="Int. J. Syst. Evol. Microbiol.">
        <title>Arsenicitalea aurantiaca gen. nov., sp. nov., a new member of the family Hyphomicrobiaceae, isolated from high-arsenic sediment.</title>
        <authorList>
            <person name="Mu Y."/>
            <person name="Zhou L."/>
            <person name="Zeng X.C."/>
            <person name="Liu L."/>
            <person name="Pan Y."/>
            <person name="Chen X."/>
            <person name="Wang J."/>
            <person name="Li S."/>
            <person name="Li W.J."/>
            <person name="Wang Y."/>
        </authorList>
    </citation>
    <scope>NUCLEOTIDE SEQUENCE [LARGE SCALE GENOMIC DNA]</scope>
    <source>
        <strain evidence="1 2">42-50</strain>
    </source>
</reference>
<keyword evidence="2" id="KW-1185">Reference proteome</keyword>
<dbReference type="RefSeq" id="WP_127189221.1">
    <property type="nucleotide sequence ID" value="NZ_RZNJ01000005.1"/>
</dbReference>
<evidence type="ECO:0000313" key="2">
    <source>
        <dbReference type="Proteomes" id="UP000281547"/>
    </source>
</evidence>
<dbReference type="OrthoDB" id="8392900at2"/>